<evidence type="ECO:0000313" key="2">
    <source>
        <dbReference type="EMBL" id="KAF2605719.1"/>
    </source>
</evidence>
<evidence type="ECO:0000259" key="1">
    <source>
        <dbReference type="Pfam" id="PF08268"/>
    </source>
</evidence>
<dbReference type="NCBIfam" id="TIGR01640">
    <property type="entry name" value="F_box_assoc_1"/>
    <property type="match status" value="1"/>
</dbReference>
<comment type="caution">
    <text evidence="2">The sequence shown here is derived from an EMBL/GenBank/DDBJ whole genome shotgun (WGS) entry which is preliminary data.</text>
</comment>
<reference evidence="2" key="1">
    <citation type="submission" date="2019-12" db="EMBL/GenBank/DDBJ databases">
        <title>Genome sequencing and annotation of Brassica cretica.</title>
        <authorList>
            <person name="Studholme D.J."/>
            <person name="Sarris P.F."/>
        </authorList>
    </citation>
    <scope>NUCLEOTIDE SEQUENCE</scope>
    <source>
        <strain evidence="2">PFS-102/07</strain>
        <tissue evidence="2">Leaf</tissue>
    </source>
</reference>
<dbReference type="InterPro" id="IPR017451">
    <property type="entry name" value="F-box-assoc_interact_dom"/>
</dbReference>
<feature type="domain" description="F-box associated beta-propeller type 3" evidence="1">
    <location>
        <begin position="87"/>
        <end position="183"/>
    </location>
</feature>
<gene>
    <name evidence="2" type="ORF">F2Q70_00027742</name>
</gene>
<accession>A0A8S9LI04</accession>
<dbReference type="EMBL" id="QGKY02000094">
    <property type="protein sequence ID" value="KAF2605719.1"/>
    <property type="molecule type" value="Genomic_DNA"/>
</dbReference>
<dbReference type="InterPro" id="IPR013187">
    <property type="entry name" value="F-box-assoc_dom_typ3"/>
</dbReference>
<dbReference type="PANTHER" id="PTHR31111:SF99">
    <property type="entry name" value="F-BOX PROTEIN DOR"/>
    <property type="match status" value="1"/>
</dbReference>
<sequence length="191" mass="21987">MYLRILKRNSDGVTTEVAIIDHREERRLRDGTTDDLPQRNHIRFNGEETKEEAVGAKGFAEWASIGLKPNWWRFVKFGFSVESLIGQKQHHVLLGQGNATIRKHLITATEIKQRGIQHSCPGYSKCINGVLYYIAKASDCDYMIVCFDVRSEKFSFVKAMKRVLEYHVTLINVNGKLASVRGHVSRRKYKF</sequence>
<dbReference type="AlphaFoldDB" id="A0A8S9LI04"/>
<dbReference type="Pfam" id="PF08268">
    <property type="entry name" value="FBA_3"/>
    <property type="match status" value="1"/>
</dbReference>
<organism evidence="2">
    <name type="scientific">Brassica cretica</name>
    <name type="common">Mustard</name>
    <dbReference type="NCBI Taxonomy" id="69181"/>
    <lineage>
        <taxon>Eukaryota</taxon>
        <taxon>Viridiplantae</taxon>
        <taxon>Streptophyta</taxon>
        <taxon>Embryophyta</taxon>
        <taxon>Tracheophyta</taxon>
        <taxon>Spermatophyta</taxon>
        <taxon>Magnoliopsida</taxon>
        <taxon>eudicotyledons</taxon>
        <taxon>Gunneridae</taxon>
        <taxon>Pentapetalae</taxon>
        <taxon>rosids</taxon>
        <taxon>malvids</taxon>
        <taxon>Brassicales</taxon>
        <taxon>Brassicaceae</taxon>
        <taxon>Brassiceae</taxon>
        <taxon>Brassica</taxon>
    </lineage>
</organism>
<protein>
    <recommendedName>
        <fullName evidence="1">F-box associated beta-propeller type 3 domain-containing protein</fullName>
    </recommendedName>
</protein>
<dbReference type="PANTHER" id="PTHR31111">
    <property type="entry name" value="BNAA05G37150D PROTEIN-RELATED"/>
    <property type="match status" value="1"/>
</dbReference>
<name>A0A8S9LI04_BRACR</name>
<proteinExistence type="predicted"/>